<dbReference type="AlphaFoldDB" id="A0A9D4C927"/>
<sequence>MLQLRYCEYSISVVATRGKRGHGIRRRDQPDSRVPGSWKAFLRVNENKTELFGYLADQAITVTFEIEKQIITTKGKKRFESYTDRRKQ</sequence>
<accession>A0A9D4C927</accession>
<proteinExistence type="predicted"/>
<name>A0A9D4C927_DREPO</name>
<reference evidence="1" key="2">
    <citation type="submission" date="2020-11" db="EMBL/GenBank/DDBJ databases">
        <authorList>
            <person name="McCartney M.A."/>
            <person name="Auch B."/>
            <person name="Kono T."/>
            <person name="Mallez S."/>
            <person name="Becker A."/>
            <person name="Gohl D.M."/>
            <person name="Silverstein K.A.T."/>
            <person name="Koren S."/>
            <person name="Bechman K.B."/>
            <person name="Herman A."/>
            <person name="Abrahante J.E."/>
            <person name="Garbe J."/>
        </authorList>
    </citation>
    <scope>NUCLEOTIDE SEQUENCE</scope>
    <source>
        <strain evidence="1">Duluth1</strain>
        <tissue evidence="1">Whole animal</tissue>
    </source>
</reference>
<keyword evidence="2" id="KW-1185">Reference proteome</keyword>
<evidence type="ECO:0000313" key="1">
    <source>
        <dbReference type="EMBL" id="KAH3719485.1"/>
    </source>
</evidence>
<gene>
    <name evidence="1" type="ORF">DPMN_062322</name>
</gene>
<dbReference type="Proteomes" id="UP000828390">
    <property type="component" value="Unassembled WGS sequence"/>
</dbReference>
<comment type="caution">
    <text evidence="1">The sequence shown here is derived from an EMBL/GenBank/DDBJ whole genome shotgun (WGS) entry which is preliminary data.</text>
</comment>
<organism evidence="1 2">
    <name type="scientific">Dreissena polymorpha</name>
    <name type="common">Zebra mussel</name>
    <name type="synonym">Mytilus polymorpha</name>
    <dbReference type="NCBI Taxonomy" id="45954"/>
    <lineage>
        <taxon>Eukaryota</taxon>
        <taxon>Metazoa</taxon>
        <taxon>Spiralia</taxon>
        <taxon>Lophotrochozoa</taxon>
        <taxon>Mollusca</taxon>
        <taxon>Bivalvia</taxon>
        <taxon>Autobranchia</taxon>
        <taxon>Heteroconchia</taxon>
        <taxon>Euheterodonta</taxon>
        <taxon>Imparidentia</taxon>
        <taxon>Neoheterodontei</taxon>
        <taxon>Myida</taxon>
        <taxon>Dreissenoidea</taxon>
        <taxon>Dreissenidae</taxon>
        <taxon>Dreissena</taxon>
    </lineage>
</organism>
<reference evidence="1" key="1">
    <citation type="journal article" date="2019" name="bioRxiv">
        <title>The Genome of the Zebra Mussel, Dreissena polymorpha: A Resource for Invasive Species Research.</title>
        <authorList>
            <person name="McCartney M.A."/>
            <person name="Auch B."/>
            <person name="Kono T."/>
            <person name="Mallez S."/>
            <person name="Zhang Y."/>
            <person name="Obille A."/>
            <person name="Becker A."/>
            <person name="Abrahante J.E."/>
            <person name="Garbe J."/>
            <person name="Badalamenti J.P."/>
            <person name="Herman A."/>
            <person name="Mangelson H."/>
            <person name="Liachko I."/>
            <person name="Sullivan S."/>
            <person name="Sone E.D."/>
            <person name="Koren S."/>
            <person name="Silverstein K.A.T."/>
            <person name="Beckman K.B."/>
            <person name="Gohl D.M."/>
        </authorList>
    </citation>
    <scope>NUCLEOTIDE SEQUENCE</scope>
    <source>
        <strain evidence="1">Duluth1</strain>
        <tissue evidence="1">Whole animal</tissue>
    </source>
</reference>
<protein>
    <submittedName>
        <fullName evidence="1">Uncharacterized protein</fullName>
    </submittedName>
</protein>
<dbReference type="EMBL" id="JAIWYP010000013">
    <property type="protein sequence ID" value="KAH3719485.1"/>
    <property type="molecule type" value="Genomic_DNA"/>
</dbReference>
<evidence type="ECO:0000313" key="2">
    <source>
        <dbReference type="Proteomes" id="UP000828390"/>
    </source>
</evidence>